<dbReference type="Proteomes" id="UP000433876">
    <property type="component" value="Unassembled WGS sequence"/>
</dbReference>
<dbReference type="EMBL" id="NMPR01000103">
    <property type="protein sequence ID" value="KAA8630450.1"/>
    <property type="molecule type" value="Genomic_DNA"/>
</dbReference>
<dbReference type="SUPFAM" id="SSF54768">
    <property type="entry name" value="dsRNA-binding domain-like"/>
    <property type="match status" value="1"/>
</dbReference>
<dbReference type="PANTHER" id="PTHR42030:SF1">
    <property type="entry name" value="DRBM DOMAIN-CONTAINING PROTEIN"/>
    <property type="match status" value="1"/>
</dbReference>
<comment type="caution">
    <text evidence="1">The sequence shown here is derived from an EMBL/GenBank/DDBJ whole genome shotgun (WGS) entry which is preliminary data.</text>
</comment>
<dbReference type="CDD" id="cd00048">
    <property type="entry name" value="DSRM_SF"/>
    <property type="match status" value="1"/>
</dbReference>
<dbReference type="Gene3D" id="3.30.160.20">
    <property type="match status" value="1"/>
</dbReference>
<evidence type="ECO:0000313" key="2">
    <source>
        <dbReference type="Proteomes" id="UP000433876"/>
    </source>
</evidence>
<name>A0A8S8ZMS5_SORMA</name>
<accession>A0A8S8ZMS5</accession>
<dbReference type="VEuPathDB" id="FungiDB:SMAC_03440"/>
<dbReference type="AlphaFoldDB" id="A0A8S8ZMS5"/>
<proteinExistence type="predicted"/>
<reference evidence="1 2" key="1">
    <citation type="submission" date="2017-07" db="EMBL/GenBank/DDBJ databases">
        <title>Genome sequence of the Sordaria macrospora wild type strain R19027.</title>
        <authorList>
            <person name="Nowrousian M."/>
            <person name="Teichert I."/>
            <person name="Kueck U."/>
        </authorList>
    </citation>
    <scope>NUCLEOTIDE SEQUENCE [LARGE SCALE GENOMIC DNA]</scope>
    <source>
        <strain evidence="1 2">R19027</strain>
        <tissue evidence="1">Mycelium</tissue>
    </source>
</reference>
<dbReference type="OMA" id="HYCATNQ"/>
<sequence>MSKQWQNKLENACKSMQIPPPKFHVVSDRRGGRTAWSARVEINGQFIDARFWFDGKNLENAKEDAAEVALNRMIATRLPSSASSRGSLW</sequence>
<protein>
    <recommendedName>
        <fullName evidence="3">DRBM domain-containing protein</fullName>
    </recommendedName>
</protein>
<gene>
    <name evidence="1" type="ORF">SMACR_03440</name>
</gene>
<organism evidence="1 2">
    <name type="scientific">Sordaria macrospora</name>
    <dbReference type="NCBI Taxonomy" id="5147"/>
    <lineage>
        <taxon>Eukaryota</taxon>
        <taxon>Fungi</taxon>
        <taxon>Dikarya</taxon>
        <taxon>Ascomycota</taxon>
        <taxon>Pezizomycotina</taxon>
        <taxon>Sordariomycetes</taxon>
        <taxon>Sordariomycetidae</taxon>
        <taxon>Sordariales</taxon>
        <taxon>Sordariaceae</taxon>
        <taxon>Sordaria</taxon>
    </lineage>
</organism>
<evidence type="ECO:0008006" key="3">
    <source>
        <dbReference type="Google" id="ProtNLM"/>
    </source>
</evidence>
<evidence type="ECO:0000313" key="1">
    <source>
        <dbReference type="EMBL" id="KAA8630450.1"/>
    </source>
</evidence>
<dbReference type="PANTHER" id="PTHR42030">
    <property type="entry name" value="DRBM DOMAIN-CONTAINING PROTEIN"/>
    <property type="match status" value="1"/>
</dbReference>